<gene>
    <name evidence="1" type="ORF">METZ01_LOCUS7269</name>
</gene>
<dbReference type="SUPFAM" id="SSF54285">
    <property type="entry name" value="MoaD/ThiS"/>
    <property type="match status" value="1"/>
</dbReference>
<dbReference type="PANTHER" id="PTHR38031:SF1">
    <property type="entry name" value="SULFUR CARRIER PROTEIN CYSO"/>
    <property type="match status" value="1"/>
</dbReference>
<dbReference type="Pfam" id="PF02597">
    <property type="entry name" value="ThiS"/>
    <property type="match status" value="1"/>
</dbReference>
<evidence type="ECO:0000313" key="1">
    <source>
        <dbReference type="EMBL" id="SUZ54415.1"/>
    </source>
</evidence>
<dbReference type="InterPro" id="IPR016155">
    <property type="entry name" value="Mopterin_synth/thiamin_S_b"/>
</dbReference>
<evidence type="ECO:0008006" key="2">
    <source>
        <dbReference type="Google" id="ProtNLM"/>
    </source>
</evidence>
<organism evidence="1">
    <name type="scientific">marine metagenome</name>
    <dbReference type="NCBI Taxonomy" id="408172"/>
    <lineage>
        <taxon>unclassified sequences</taxon>
        <taxon>metagenomes</taxon>
        <taxon>ecological metagenomes</taxon>
    </lineage>
</organism>
<dbReference type="PANTHER" id="PTHR38031">
    <property type="entry name" value="SULFUR CARRIER PROTEIN SLR0821-RELATED"/>
    <property type="match status" value="1"/>
</dbReference>
<sequence>VTVTFPALFAERIGGTESVELEGETVGAALLALTARHAELESLVWRSGPELNPVMVVFLNGRQLGSGELITPLNSGDQIQILSALEGGEMAG</sequence>
<dbReference type="EMBL" id="UINC01000387">
    <property type="protein sequence ID" value="SUZ54415.1"/>
    <property type="molecule type" value="Genomic_DNA"/>
</dbReference>
<feature type="non-terminal residue" evidence="1">
    <location>
        <position position="1"/>
    </location>
</feature>
<dbReference type="InterPro" id="IPR012675">
    <property type="entry name" value="Beta-grasp_dom_sf"/>
</dbReference>
<dbReference type="AlphaFoldDB" id="A0A381NIN7"/>
<name>A0A381NIN7_9ZZZZ</name>
<dbReference type="InterPro" id="IPR052045">
    <property type="entry name" value="Sulfur_Carrier/Prot_Modifier"/>
</dbReference>
<accession>A0A381NIN7</accession>
<proteinExistence type="predicted"/>
<dbReference type="InterPro" id="IPR003749">
    <property type="entry name" value="ThiS/MoaD-like"/>
</dbReference>
<protein>
    <recommendedName>
        <fullName evidence="2">MoaD/ThiS family protein</fullName>
    </recommendedName>
</protein>
<dbReference type="Gene3D" id="3.10.20.30">
    <property type="match status" value="1"/>
</dbReference>
<dbReference type="CDD" id="cd17040">
    <property type="entry name" value="Ubl_MoaD_like"/>
    <property type="match status" value="1"/>
</dbReference>
<reference evidence="1" key="1">
    <citation type="submission" date="2018-05" db="EMBL/GenBank/DDBJ databases">
        <authorList>
            <person name="Lanie J.A."/>
            <person name="Ng W.-L."/>
            <person name="Kazmierczak K.M."/>
            <person name="Andrzejewski T.M."/>
            <person name="Davidsen T.M."/>
            <person name="Wayne K.J."/>
            <person name="Tettelin H."/>
            <person name="Glass J.I."/>
            <person name="Rusch D."/>
            <person name="Podicherti R."/>
            <person name="Tsui H.-C.T."/>
            <person name="Winkler M.E."/>
        </authorList>
    </citation>
    <scope>NUCLEOTIDE SEQUENCE</scope>
</reference>